<name>A0A4R4D8L9_9PROT</name>
<dbReference type="GO" id="GO:0004519">
    <property type="term" value="F:endonuclease activity"/>
    <property type="evidence" value="ECO:0007669"/>
    <property type="project" value="UniProtKB-KW"/>
</dbReference>
<dbReference type="Proteomes" id="UP000295023">
    <property type="component" value="Unassembled WGS sequence"/>
</dbReference>
<dbReference type="Gene3D" id="1.10.30.50">
    <property type="match status" value="1"/>
</dbReference>
<organism evidence="1 2">
    <name type="scientific">Roseicella aquatilis</name>
    <dbReference type="NCBI Taxonomy" id="2527868"/>
    <lineage>
        <taxon>Bacteria</taxon>
        <taxon>Pseudomonadati</taxon>
        <taxon>Pseudomonadota</taxon>
        <taxon>Alphaproteobacteria</taxon>
        <taxon>Acetobacterales</taxon>
        <taxon>Roseomonadaceae</taxon>
        <taxon>Roseicella</taxon>
    </lineage>
</organism>
<dbReference type="EMBL" id="SKBM01000027">
    <property type="protein sequence ID" value="TCZ55430.1"/>
    <property type="molecule type" value="Genomic_DNA"/>
</dbReference>
<protein>
    <submittedName>
        <fullName evidence="1">HNH endonuclease</fullName>
    </submittedName>
</protein>
<dbReference type="CDD" id="cd00085">
    <property type="entry name" value="HNHc"/>
    <property type="match status" value="1"/>
</dbReference>
<dbReference type="AlphaFoldDB" id="A0A4R4D8L9"/>
<evidence type="ECO:0000313" key="1">
    <source>
        <dbReference type="EMBL" id="TCZ55430.1"/>
    </source>
</evidence>
<dbReference type="RefSeq" id="WP_132294625.1">
    <property type="nucleotide sequence ID" value="NZ_SKBM01000027.1"/>
</dbReference>
<dbReference type="InterPro" id="IPR003615">
    <property type="entry name" value="HNH_nuc"/>
</dbReference>
<comment type="caution">
    <text evidence="1">The sequence shown here is derived from an EMBL/GenBank/DDBJ whole genome shotgun (WGS) entry which is preliminary data.</text>
</comment>
<reference evidence="1 2" key="1">
    <citation type="submission" date="2019-03" db="EMBL/GenBank/DDBJ databases">
        <title>Paracraurococcus aquatilis NE82 genome sequence.</title>
        <authorList>
            <person name="Zhao Y."/>
            <person name="Du Z."/>
        </authorList>
    </citation>
    <scope>NUCLEOTIDE SEQUENCE [LARGE SCALE GENOMIC DNA]</scope>
    <source>
        <strain evidence="1 2">NE82</strain>
    </source>
</reference>
<keyword evidence="2" id="KW-1185">Reference proteome</keyword>
<keyword evidence="1" id="KW-0540">Nuclease</keyword>
<proteinExistence type="predicted"/>
<dbReference type="OrthoDB" id="7220022at2"/>
<accession>A0A4R4D8L9</accession>
<keyword evidence="1" id="KW-0255">Endonuclease</keyword>
<evidence type="ECO:0000313" key="2">
    <source>
        <dbReference type="Proteomes" id="UP000295023"/>
    </source>
</evidence>
<sequence length="270" mass="29379">MAAIYASTSRTWFEHIAALEPKPMQVAFWRPSNIGARRINPGDPWFFKEWGAPRVLGYGRFVRFDATTPADLWNEFGTASGAASADGLLNVIRAARKDATNSNTTIGNVVLSEFTSFPMPILLTDVDLADLHVPFAYVPAGNRLLDLAIEAPPPLPLVVPSPASRQELQTEVFARNAGHVAYVRRLYGGRCQITGSPVLGGVAGDLTQVHHIHFLCEGGADHPSNMIALSPDWHAVAHAPGTTFDWRTLEFVVGGCRYGLRLNHHLAPVP</sequence>
<keyword evidence="1" id="KW-0378">Hydrolase</keyword>
<gene>
    <name evidence="1" type="ORF">EXY23_21705</name>
</gene>